<dbReference type="InterPro" id="IPR001138">
    <property type="entry name" value="Zn2Cys6_DnaBD"/>
</dbReference>
<organism evidence="7 8">
    <name type="scientific">Talaromyces rugulosus</name>
    <name type="common">Penicillium rugulosum</name>
    <dbReference type="NCBI Taxonomy" id="121627"/>
    <lineage>
        <taxon>Eukaryota</taxon>
        <taxon>Fungi</taxon>
        <taxon>Dikarya</taxon>
        <taxon>Ascomycota</taxon>
        <taxon>Pezizomycotina</taxon>
        <taxon>Eurotiomycetes</taxon>
        <taxon>Eurotiomycetidae</taxon>
        <taxon>Eurotiales</taxon>
        <taxon>Trichocomaceae</taxon>
        <taxon>Talaromyces</taxon>
        <taxon>Talaromyces sect. Islandici</taxon>
    </lineage>
</organism>
<reference evidence="8" key="1">
    <citation type="submission" date="2020-06" db="EMBL/GenBank/DDBJ databases">
        <title>A chromosome-scale genome assembly of Talaromyces rugulosus W13939.</title>
        <authorList>
            <person name="Wang B."/>
            <person name="Guo L."/>
            <person name="Ye K."/>
            <person name="Wang L."/>
        </authorList>
    </citation>
    <scope>NUCLEOTIDE SEQUENCE [LARGE SCALE GENOMIC DNA]</scope>
    <source>
        <strain evidence="8">W13939</strain>
    </source>
</reference>
<proteinExistence type="predicted"/>
<evidence type="ECO:0000256" key="1">
    <source>
        <dbReference type="ARBA" id="ARBA00023015"/>
    </source>
</evidence>
<dbReference type="Gene3D" id="4.10.240.10">
    <property type="entry name" value="Zn(2)-C6 fungal-type DNA-binding domain"/>
    <property type="match status" value="1"/>
</dbReference>
<dbReference type="EMBL" id="CP055900">
    <property type="protein sequence ID" value="QKX58647.1"/>
    <property type="molecule type" value="Genomic_DNA"/>
</dbReference>
<dbReference type="Proteomes" id="UP000509510">
    <property type="component" value="Chromosome III"/>
</dbReference>
<protein>
    <recommendedName>
        <fullName evidence="6">Zn(2)-C6 fungal-type domain-containing protein</fullName>
    </recommendedName>
</protein>
<dbReference type="AlphaFoldDB" id="A0A7H8QXI2"/>
<dbReference type="GeneID" id="55993271"/>
<gene>
    <name evidence="7" type="ORF">TRUGW13939_05774</name>
</gene>
<keyword evidence="1" id="KW-0805">Transcription regulation</keyword>
<dbReference type="Pfam" id="PF00172">
    <property type="entry name" value="Zn_clus"/>
    <property type="match status" value="1"/>
</dbReference>
<dbReference type="GO" id="GO:0003677">
    <property type="term" value="F:DNA binding"/>
    <property type="evidence" value="ECO:0007669"/>
    <property type="project" value="UniProtKB-KW"/>
</dbReference>
<evidence type="ECO:0000259" key="6">
    <source>
        <dbReference type="PROSITE" id="PS50048"/>
    </source>
</evidence>
<dbReference type="InterPro" id="IPR052973">
    <property type="entry name" value="Fungal_sec-metab_reg_TF"/>
</dbReference>
<keyword evidence="2" id="KW-0238">DNA-binding</keyword>
<keyword evidence="8" id="KW-1185">Reference proteome</keyword>
<evidence type="ECO:0000313" key="8">
    <source>
        <dbReference type="Proteomes" id="UP000509510"/>
    </source>
</evidence>
<dbReference type="OrthoDB" id="5105683at2759"/>
<dbReference type="PROSITE" id="PS50048">
    <property type="entry name" value="ZN2_CY6_FUNGAL_2"/>
    <property type="match status" value="1"/>
</dbReference>
<evidence type="ECO:0000256" key="4">
    <source>
        <dbReference type="ARBA" id="ARBA00023242"/>
    </source>
</evidence>
<evidence type="ECO:0000256" key="3">
    <source>
        <dbReference type="ARBA" id="ARBA00023163"/>
    </source>
</evidence>
<dbReference type="GO" id="GO:0000981">
    <property type="term" value="F:DNA-binding transcription factor activity, RNA polymerase II-specific"/>
    <property type="evidence" value="ECO:0007669"/>
    <property type="project" value="InterPro"/>
</dbReference>
<name>A0A7H8QXI2_TALRU</name>
<dbReference type="GO" id="GO:0008270">
    <property type="term" value="F:zinc ion binding"/>
    <property type="evidence" value="ECO:0007669"/>
    <property type="project" value="InterPro"/>
</dbReference>
<evidence type="ECO:0000313" key="7">
    <source>
        <dbReference type="EMBL" id="QKX58647.1"/>
    </source>
</evidence>
<feature type="domain" description="Zn(2)-C6 fungal-type" evidence="6">
    <location>
        <begin position="233"/>
        <end position="268"/>
    </location>
</feature>
<dbReference type="PANTHER" id="PTHR35392">
    <property type="entry name" value="ZN(II)2CYS6 TRANSCRIPTION FACTOR (EUROFUNG)-RELATED-RELATED"/>
    <property type="match status" value="1"/>
</dbReference>
<evidence type="ECO:0000256" key="5">
    <source>
        <dbReference type="SAM" id="MobiDB-lite"/>
    </source>
</evidence>
<dbReference type="SUPFAM" id="SSF57701">
    <property type="entry name" value="Zn2/Cys6 DNA-binding domain"/>
    <property type="match status" value="1"/>
</dbReference>
<accession>A0A7H8QXI2</accession>
<dbReference type="KEGG" id="trg:TRUGW13939_05774"/>
<keyword evidence="4" id="KW-0539">Nucleus</keyword>
<dbReference type="CDD" id="cd00067">
    <property type="entry name" value="GAL4"/>
    <property type="match status" value="1"/>
</dbReference>
<evidence type="ECO:0000256" key="2">
    <source>
        <dbReference type="ARBA" id="ARBA00023125"/>
    </source>
</evidence>
<sequence>MSDPEDLYVNEFFSTVSLPDDPLLPPFLPDHIESHSVPWHHDFPNDYISSGAVELFGHFPEPDNDVFMSESQTPGPTQEDPINTVGDPSNRLILESSNQSSETSTHFIDPSLLVQNCDENISDLIQDIPSPNPCLFDGEAGPLDLTELRQPERMSCSMLLSASEDLESRVIESKNSMPSGSDAPISMTITSQKRKNFGPSRDYVLPPLKKGGRRRKMTQTERENHERMREQGACITCRKKKKKCNGEIPCSFCLKNLGPKLSKQPCTKATFSDIVEQNPCFEFSNIYQTLVIETCDNMSFLQQFVTAFSLAEAGFWLELVPDIPLYAGAMTSWNIAVLMFMSVPAIRDLAITADFNLLPPLAPFIKKAPTELMKTEEFKGGRPPCFFDPSLKNLDHRTLFTKKLLFCACRSRTFALYDSTATLHDMGDNEAVQNAAQLVDWFATRYFEIDIFCYLQKSVNKLYKLSISDLYDVITSLLGVIGLLSGYWEHSAELSPKQQSLDQETIRKWTDRHQRLYMALFVYANIAISNLPSWSSCWEELERKFLIKFTQQEFRDMFTDFESFKSKLEVKEKQISAPLDRLSLRSKILEEFYPNFEEETPDQFELPEDFFEFPRKLQSGLVDEAYEQFDLLHMDGLLSATMSGNFDEVRVSKFYSLANIDWELAIERLSLGHFDGDNVNDMLLFHLACILRSRLYMTQGCSAIKANYAKDGFIPQTFVQDLENLIKELMSKENTAMHSSYRKERRGVLLYIREGLRWLELKSLIGGEEIYLLDNPVEFCEFEDKLPPFDIPLTLKYGGDEDFDRLKRLLVSSQSWVQETCAQLQGMVSWIKEATFACKSDRDTALSLSRLIQQKVKSIFGDVALLGQSSTRRAIHKLAPFLEGSPDEVDKLIRAMVERKDNLSFNEDEDEGKDEDGDETASLIKSVQSLLFG</sequence>
<dbReference type="InterPro" id="IPR036864">
    <property type="entry name" value="Zn2-C6_fun-type_DNA-bd_sf"/>
</dbReference>
<keyword evidence="3" id="KW-0804">Transcription</keyword>
<dbReference type="RefSeq" id="XP_035344825.1">
    <property type="nucleotide sequence ID" value="XM_035488932.1"/>
</dbReference>
<feature type="region of interest" description="Disordered" evidence="5">
    <location>
        <begin position="200"/>
        <end position="225"/>
    </location>
</feature>